<dbReference type="Pfam" id="PF04616">
    <property type="entry name" value="Glyco_hydro_43"/>
    <property type="match status" value="1"/>
</dbReference>
<dbReference type="CDD" id="cd18617">
    <property type="entry name" value="GH43_XynB-like"/>
    <property type="match status" value="1"/>
</dbReference>
<dbReference type="AlphaFoldDB" id="A0A0P0GH25"/>
<feature type="domain" description="GH10" evidence="10">
    <location>
        <begin position="579"/>
        <end position="919"/>
    </location>
</feature>
<comment type="catalytic activity">
    <reaction evidence="8">
        <text>Endohydrolysis of (1-&gt;4)-beta-D-xylosidic linkages in xylans.</text>
        <dbReference type="EC" id="3.2.1.8"/>
    </reaction>
</comment>
<dbReference type="InterPro" id="IPR023296">
    <property type="entry name" value="Glyco_hydro_beta-prop_sf"/>
</dbReference>
<evidence type="ECO:0000256" key="8">
    <source>
        <dbReference type="RuleBase" id="RU361174"/>
    </source>
</evidence>
<dbReference type="KEGG" id="bcel:BcellWH2_02045"/>
<evidence type="ECO:0000256" key="3">
    <source>
        <dbReference type="ARBA" id="ARBA00023277"/>
    </source>
</evidence>
<feature type="active site" description="Proton acceptor" evidence="6">
    <location>
        <position position="77"/>
    </location>
</feature>
<dbReference type="Gene3D" id="2.115.10.20">
    <property type="entry name" value="Glycosyl hydrolase domain, family 43"/>
    <property type="match status" value="1"/>
</dbReference>
<keyword evidence="4 8" id="KW-0326">Glycosidase</keyword>
<dbReference type="SUPFAM" id="SSF49899">
    <property type="entry name" value="Concanavalin A-like lectins/glucanases"/>
    <property type="match status" value="1"/>
</dbReference>
<evidence type="ECO:0000256" key="7">
    <source>
        <dbReference type="PIRSR" id="PIRSR606710-2"/>
    </source>
</evidence>
<evidence type="ECO:0000313" key="12">
    <source>
        <dbReference type="Proteomes" id="UP000061809"/>
    </source>
</evidence>
<dbReference type="EMBL" id="CP012801">
    <property type="protein sequence ID" value="ALJ59290.1"/>
    <property type="molecule type" value="Genomic_DNA"/>
</dbReference>
<evidence type="ECO:0000313" key="11">
    <source>
        <dbReference type="EMBL" id="ALJ59290.1"/>
    </source>
</evidence>
<name>A0A0P0GH25_9BACE</name>
<dbReference type="PROSITE" id="PS51760">
    <property type="entry name" value="GH10_2"/>
    <property type="match status" value="1"/>
</dbReference>
<keyword evidence="2 8" id="KW-0378">Hydrolase</keyword>
<proteinExistence type="inferred from homology"/>
<comment type="similarity">
    <text evidence="8">Belongs to the glycosyl hydrolase 10 (cellulase F) family.</text>
</comment>
<keyword evidence="3 8" id="KW-0119">Carbohydrate metabolism</keyword>
<dbReference type="InterPro" id="IPR006710">
    <property type="entry name" value="Glyco_hydro_43"/>
</dbReference>
<keyword evidence="9" id="KW-0732">Signal</keyword>
<dbReference type="Proteomes" id="UP000061809">
    <property type="component" value="Chromosome"/>
</dbReference>
<dbReference type="Pfam" id="PF00331">
    <property type="entry name" value="Glyco_hydro_10"/>
    <property type="match status" value="1"/>
</dbReference>
<protein>
    <recommendedName>
        <fullName evidence="8">Beta-xylanase</fullName>
        <ecNumber evidence="8">3.2.1.8</ecNumber>
    </recommendedName>
</protein>
<dbReference type="InterPro" id="IPR013320">
    <property type="entry name" value="ConA-like_dom_sf"/>
</dbReference>
<dbReference type="SMART" id="SM00633">
    <property type="entry name" value="Glyco_10"/>
    <property type="match status" value="1"/>
</dbReference>
<sequence>MKKVKSTLSVGKRIILLSLCMTMFSVAGFSQGAKGKKVKGAPVFLQAVYQGNDQVYNENPLQAGEFYNPILQGCYPDPSITRKGDDYFLVCSSFAMFPGVPIFHSKDLVNWTQIGHVLDRTSQLKVHDTGISAGVYAPAIKYNPNNDTFYMITTQFAGGFGNIIVKSKDPFKGWSDPIKLNFDGIDPSIFFDDNGKAYVVHNDGPKRGEELYNGHRVIKIWEYDVENDQVIPGSDQVIVNGGVDLSKKPIWIEAPHIYKKNGRYYLMCAEGGTGDWHSEVIFVSDSPKGPFIPAPNNPILSQRYLNQNRKNMVDWAGHADLVEGPDGKYYGVFLAIRPNEKGRVNIGRETFILPVDWSGEFPVFENGLIPMEPKLKTPKGVENKAGKDGYFPNGNFTFTENFTSPQLDYRWIGLRGPREEFISVLKDGGLQITPFPVNIKEVKPTSTLFYRQQHNNFSFTTTLQYVPKTEKDLAGITCVQSEKFNYVFGLTKKDKDFYMVLERTARGKSGLVASAKVDVKNPIQLRVKGEGDGYGFYYSTDGTDFVQLGNTVPGDILSTNVAGGFTGCLIGLYATSANDIVVNNLKDAYADYFTVGCAINMANLNSPQQMALITSNFNSITAENDMKPEPTEPVEGQWNWESADKIANFARANKIGLRGHCLVWHAQTPDWMFHDEKGNLVSKEVLFERMRKHIHTIVNRYKDVVYAWDVVNEAMTDDPKAEVPYRQSLYYKIAGDEFIKKAFEYAHEADPKALLFYNDYNETNPAKRDRIYNMVKSMKAEGIPISGIGMQGHYNTLSPTEDEFRKAIELYSQVVDNIHITELDVRINTREQGGQLSVNQDNRTLELTPEADAAQVAQYDMLFRVMREYKNVVSNVTFWNVYDGDSWLDRRRGNRQRNYPLLFDENLLPKSSYYKVLNF</sequence>
<feature type="chain" id="PRO_5006047600" description="Beta-xylanase" evidence="9">
    <location>
        <begin position="28"/>
        <end position="919"/>
    </location>
</feature>
<dbReference type="InterPro" id="IPR051795">
    <property type="entry name" value="Glycosyl_Hydrlase_43"/>
</dbReference>
<feature type="active site" description="Proton donor" evidence="6">
    <location>
        <position position="253"/>
    </location>
</feature>
<feature type="site" description="Important for catalytic activity, responsible for pKa modulation of the active site Glu and correct orientation of both the proton donor and substrate" evidence="7">
    <location>
        <position position="186"/>
    </location>
</feature>
<dbReference type="PANTHER" id="PTHR42812:SF12">
    <property type="entry name" value="BETA-XYLOSIDASE-RELATED"/>
    <property type="match status" value="1"/>
</dbReference>
<keyword evidence="11" id="KW-0858">Xylan degradation</keyword>
<dbReference type="EC" id="3.2.1.8" evidence="8"/>
<dbReference type="Gene3D" id="3.20.20.80">
    <property type="entry name" value="Glycosidases"/>
    <property type="match status" value="1"/>
</dbReference>
<dbReference type="InterPro" id="IPR017853">
    <property type="entry name" value="GH"/>
</dbReference>
<dbReference type="RefSeq" id="WP_029429021.1">
    <property type="nucleotide sequence ID" value="NZ_CP012801.1"/>
</dbReference>
<dbReference type="GO" id="GO:0031176">
    <property type="term" value="F:endo-1,4-beta-xylanase activity"/>
    <property type="evidence" value="ECO:0007669"/>
    <property type="project" value="UniProtKB-EC"/>
</dbReference>
<dbReference type="PANTHER" id="PTHR42812">
    <property type="entry name" value="BETA-XYLOSIDASE"/>
    <property type="match status" value="1"/>
</dbReference>
<evidence type="ECO:0000256" key="1">
    <source>
        <dbReference type="ARBA" id="ARBA00009865"/>
    </source>
</evidence>
<evidence type="ECO:0000256" key="4">
    <source>
        <dbReference type="ARBA" id="ARBA00023295"/>
    </source>
</evidence>
<feature type="signal peptide" evidence="9">
    <location>
        <begin position="1"/>
        <end position="27"/>
    </location>
</feature>
<dbReference type="PRINTS" id="PR00134">
    <property type="entry name" value="GLHYDRLASE10"/>
</dbReference>
<evidence type="ECO:0000256" key="9">
    <source>
        <dbReference type="SAM" id="SignalP"/>
    </source>
</evidence>
<dbReference type="GO" id="GO:0045493">
    <property type="term" value="P:xylan catabolic process"/>
    <property type="evidence" value="ECO:0007669"/>
    <property type="project" value="UniProtKB-KW"/>
</dbReference>
<organism evidence="11 12">
    <name type="scientific">Bacteroides cellulosilyticus</name>
    <dbReference type="NCBI Taxonomy" id="246787"/>
    <lineage>
        <taxon>Bacteria</taxon>
        <taxon>Pseudomonadati</taxon>
        <taxon>Bacteroidota</taxon>
        <taxon>Bacteroidia</taxon>
        <taxon>Bacteroidales</taxon>
        <taxon>Bacteroidaceae</taxon>
        <taxon>Bacteroides</taxon>
    </lineage>
</organism>
<comment type="similarity">
    <text evidence="1">Belongs to the glycosyl hydrolase 43 family.</text>
</comment>
<gene>
    <name evidence="11" type="ORF">BcellWH2_02045</name>
</gene>
<keyword evidence="5 8" id="KW-0624">Polysaccharide degradation</keyword>
<evidence type="ECO:0000256" key="2">
    <source>
        <dbReference type="ARBA" id="ARBA00022801"/>
    </source>
</evidence>
<accession>A0A0P0GH25</accession>
<dbReference type="Gene3D" id="2.60.120.200">
    <property type="match status" value="1"/>
</dbReference>
<dbReference type="SUPFAM" id="SSF75005">
    <property type="entry name" value="Arabinanase/levansucrase/invertase"/>
    <property type="match status" value="1"/>
</dbReference>
<dbReference type="SUPFAM" id="SSF51445">
    <property type="entry name" value="(Trans)glycosidases"/>
    <property type="match status" value="1"/>
</dbReference>
<dbReference type="PATRIC" id="fig|246787.4.peg.2108"/>
<evidence type="ECO:0000259" key="10">
    <source>
        <dbReference type="PROSITE" id="PS51760"/>
    </source>
</evidence>
<evidence type="ECO:0000256" key="5">
    <source>
        <dbReference type="ARBA" id="ARBA00023326"/>
    </source>
</evidence>
<reference evidence="11 12" key="1">
    <citation type="journal article" date="2015" name="Science">
        <title>Genetic determinants of in vivo fitness and diet responsiveness in multiple human gut Bacteroides.</title>
        <authorList>
            <person name="Wu M."/>
            <person name="McNulty N.P."/>
            <person name="Rodionov D.A."/>
            <person name="Khoroshkin M.S."/>
            <person name="Griffin N.W."/>
            <person name="Cheng J."/>
            <person name="Latreille P."/>
            <person name="Kerstetter R.A."/>
            <person name="Terrapon N."/>
            <person name="Henrissat B."/>
            <person name="Osterman A.L."/>
            <person name="Gordon J.I."/>
        </authorList>
    </citation>
    <scope>NUCLEOTIDE SEQUENCE [LARGE SCALE GENOMIC DNA]</scope>
    <source>
        <strain evidence="11 12">WH2</strain>
    </source>
</reference>
<dbReference type="InterPro" id="IPR001000">
    <property type="entry name" value="GH10_dom"/>
</dbReference>
<evidence type="ECO:0000256" key="6">
    <source>
        <dbReference type="PIRSR" id="PIRSR606710-1"/>
    </source>
</evidence>